<dbReference type="RefSeq" id="WP_234044935.1">
    <property type="nucleotide sequence ID" value="NZ_JAENII010000011.1"/>
</dbReference>
<accession>A0A934RH32</accession>
<evidence type="ECO:0008006" key="3">
    <source>
        <dbReference type="Google" id="ProtNLM"/>
    </source>
</evidence>
<protein>
    <recommendedName>
        <fullName evidence="3">Type II secretion system protein GspG C-terminal domain-containing protein</fullName>
    </recommendedName>
</protein>
<evidence type="ECO:0000313" key="2">
    <source>
        <dbReference type="Proteomes" id="UP000658278"/>
    </source>
</evidence>
<dbReference type="AlphaFoldDB" id="A0A934RH32"/>
<reference evidence="1" key="1">
    <citation type="submission" date="2021-01" db="EMBL/GenBank/DDBJ databases">
        <title>Modified the classification status of verrucomicrobia.</title>
        <authorList>
            <person name="Feng X."/>
        </authorList>
    </citation>
    <scope>NUCLEOTIDE SEQUENCE</scope>
    <source>
        <strain evidence="1">KCTC 22201</strain>
    </source>
</reference>
<dbReference type="EMBL" id="JAENII010000011">
    <property type="protein sequence ID" value="MBK1828210.1"/>
    <property type="molecule type" value="Genomic_DNA"/>
</dbReference>
<proteinExistence type="predicted"/>
<dbReference type="Proteomes" id="UP000658278">
    <property type="component" value="Unassembled WGS sequence"/>
</dbReference>
<keyword evidence="2" id="KW-1185">Reference proteome</keyword>
<sequence length="141" mass="15512">MNRKVGIAIGILSGGLLLAWLTWMTGSLPRSVGDWTHSRMSQIARGIESYSDEFGSLPPQDYDSLFEALLGGNPRGIEYLYTQQQGDRSWGMDAWGIRYRIFTSSAGVLVWSAGEDQVFSDHPGNGDDLVVFRAPPTIGNE</sequence>
<evidence type="ECO:0000313" key="1">
    <source>
        <dbReference type="EMBL" id="MBK1828210.1"/>
    </source>
</evidence>
<gene>
    <name evidence="1" type="ORF">JIN81_14345</name>
</gene>
<name>A0A934RH32_9BACT</name>
<comment type="caution">
    <text evidence="1">The sequence shown here is derived from an EMBL/GenBank/DDBJ whole genome shotgun (WGS) entry which is preliminary data.</text>
</comment>
<organism evidence="1 2">
    <name type="scientific">Haloferula rosea</name>
    <dbReference type="NCBI Taxonomy" id="490093"/>
    <lineage>
        <taxon>Bacteria</taxon>
        <taxon>Pseudomonadati</taxon>
        <taxon>Verrucomicrobiota</taxon>
        <taxon>Verrucomicrobiia</taxon>
        <taxon>Verrucomicrobiales</taxon>
        <taxon>Verrucomicrobiaceae</taxon>
        <taxon>Haloferula</taxon>
    </lineage>
</organism>
<dbReference type="Gene3D" id="3.30.700.10">
    <property type="entry name" value="Glycoprotein, Type 4 Pilin"/>
    <property type="match status" value="1"/>
</dbReference>